<name>A0A2G9RSP7_AQUCT</name>
<evidence type="ECO:0000313" key="3">
    <source>
        <dbReference type="EMBL" id="PIO30902.1"/>
    </source>
</evidence>
<feature type="domain" description="ATP-dependent RNA helicase DHX37-like C-terminal" evidence="2">
    <location>
        <begin position="74"/>
        <end position="152"/>
    </location>
</feature>
<organism evidence="3 4">
    <name type="scientific">Aquarana catesbeiana</name>
    <name type="common">American bullfrog</name>
    <name type="synonym">Rana catesbeiana</name>
    <dbReference type="NCBI Taxonomy" id="8400"/>
    <lineage>
        <taxon>Eukaryota</taxon>
        <taxon>Metazoa</taxon>
        <taxon>Chordata</taxon>
        <taxon>Craniata</taxon>
        <taxon>Vertebrata</taxon>
        <taxon>Euteleostomi</taxon>
        <taxon>Amphibia</taxon>
        <taxon>Batrachia</taxon>
        <taxon>Anura</taxon>
        <taxon>Neobatrachia</taxon>
        <taxon>Ranoidea</taxon>
        <taxon>Ranidae</taxon>
        <taxon>Aquarana</taxon>
    </lineage>
</organism>
<evidence type="ECO:0000259" key="1">
    <source>
        <dbReference type="Pfam" id="PF07717"/>
    </source>
</evidence>
<dbReference type="InterPro" id="IPR011709">
    <property type="entry name" value="DEAD-box_helicase_OB_fold"/>
</dbReference>
<dbReference type="Proteomes" id="UP000228934">
    <property type="component" value="Unassembled WGS sequence"/>
</dbReference>
<reference evidence="4" key="1">
    <citation type="journal article" date="2017" name="Nat. Commun.">
        <title>The North American bullfrog draft genome provides insight into hormonal regulation of long noncoding RNA.</title>
        <authorList>
            <person name="Hammond S.A."/>
            <person name="Warren R.L."/>
            <person name="Vandervalk B.P."/>
            <person name="Kucuk E."/>
            <person name="Khan H."/>
            <person name="Gibb E.A."/>
            <person name="Pandoh P."/>
            <person name="Kirk H."/>
            <person name="Zhao Y."/>
            <person name="Jones M."/>
            <person name="Mungall A.J."/>
            <person name="Coope R."/>
            <person name="Pleasance S."/>
            <person name="Moore R.A."/>
            <person name="Holt R.A."/>
            <person name="Round J.M."/>
            <person name="Ohora S."/>
            <person name="Walle B.V."/>
            <person name="Veldhoen N."/>
            <person name="Helbing C.C."/>
            <person name="Birol I."/>
        </authorList>
    </citation>
    <scope>NUCLEOTIDE SEQUENCE [LARGE SCALE GENOMIC DNA]</scope>
</reference>
<dbReference type="Pfam" id="PF07717">
    <property type="entry name" value="OB_NTP_bind"/>
    <property type="match status" value="1"/>
</dbReference>
<keyword evidence="4" id="KW-1185">Reference proteome</keyword>
<accession>A0A2G9RSP7</accession>
<feature type="domain" description="DEAD-box helicase OB fold" evidence="1">
    <location>
        <begin position="5"/>
        <end position="39"/>
    </location>
</feature>
<proteinExistence type="predicted"/>
<gene>
    <name evidence="3" type="ORF">AB205_0055950</name>
</gene>
<evidence type="ECO:0000259" key="2">
    <source>
        <dbReference type="Pfam" id="PF23362"/>
    </source>
</evidence>
<protein>
    <submittedName>
        <fullName evidence="3">Uncharacterized protein</fullName>
    </submittedName>
</protein>
<dbReference type="EMBL" id="KV931465">
    <property type="protein sequence ID" value="PIO30902.1"/>
    <property type="molecule type" value="Genomic_DNA"/>
</dbReference>
<dbReference type="InterPro" id="IPR056371">
    <property type="entry name" value="DHX37-like_C"/>
</dbReference>
<dbReference type="OrthoDB" id="10025033at2759"/>
<dbReference type="AlphaFoldDB" id="A0A2G9RSP7"/>
<feature type="non-terminal residue" evidence="3">
    <location>
        <position position="1"/>
    </location>
</feature>
<sequence>TPLLEDPVFTHPNSSLFKQLPDFVVYQEIFETTKMYMKDRVGWQLPAVIVDYPCGLERYKYFAKFLLEGKVITKLGSYTSILLSSPTTMLKSWAKLQPRTEVLLKALVSEKADNLSSLLAAWKKDPKYLLHAFCQWIPEAVHGDLSKVWPPVTSSDSSALKLSIE</sequence>
<evidence type="ECO:0000313" key="4">
    <source>
        <dbReference type="Proteomes" id="UP000228934"/>
    </source>
</evidence>
<dbReference type="Pfam" id="PF23362">
    <property type="entry name" value="DHX37_C"/>
    <property type="match status" value="1"/>
</dbReference>